<name>A0A1E4R8B8_9BACI</name>
<protein>
    <submittedName>
        <fullName evidence="7">Uncharacterized protein</fullName>
    </submittedName>
</protein>
<feature type="transmembrane region" description="Helical" evidence="6">
    <location>
        <begin position="31"/>
        <end position="53"/>
    </location>
</feature>
<dbReference type="GO" id="GO:0005886">
    <property type="term" value="C:plasma membrane"/>
    <property type="evidence" value="ECO:0007669"/>
    <property type="project" value="UniProtKB-SubCell"/>
</dbReference>
<accession>A0A1E4R8B8</accession>
<comment type="subcellular location">
    <subcellularLocation>
        <location evidence="1">Cell membrane</location>
        <topology evidence="1">Multi-pass membrane protein</topology>
    </subcellularLocation>
</comment>
<dbReference type="Pfam" id="PF01810">
    <property type="entry name" value="LysE"/>
    <property type="match status" value="1"/>
</dbReference>
<evidence type="ECO:0000256" key="5">
    <source>
        <dbReference type="ARBA" id="ARBA00023136"/>
    </source>
</evidence>
<dbReference type="AlphaFoldDB" id="A0A1E4R8B8"/>
<keyword evidence="5 6" id="KW-0472">Membrane</keyword>
<organism evidence="7 8">
    <name type="scientific">Lysinibacillus fusiformis</name>
    <dbReference type="NCBI Taxonomy" id="28031"/>
    <lineage>
        <taxon>Bacteria</taxon>
        <taxon>Bacillati</taxon>
        <taxon>Bacillota</taxon>
        <taxon>Bacilli</taxon>
        <taxon>Bacillales</taxon>
        <taxon>Bacillaceae</taxon>
        <taxon>Lysinibacillus</taxon>
    </lineage>
</organism>
<dbReference type="RefSeq" id="WP_069481671.1">
    <property type="nucleotide sequence ID" value="NZ_KV766182.1"/>
</dbReference>
<dbReference type="InterPro" id="IPR001123">
    <property type="entry name" value="LeuE-type"/>
</dbReference>
<comment type="caution">
    <text evidence="7">The sequence shown here is derived from an EMBL/GenBank/DDBJ whole genome shotgun (WGS) entry which is preliminary data.</text>
</comment>
<evidence type="ECO:0000256" key="1">
    <source>
        <dbReference type="ARBA" id="ARBA00004651"/>
    </source>
</evidence>
<evidence type="ECO:0000256" key="4">
    <source>
        <dbReference type="ARBA" id="ARBA00022989"/>
    </source>
</evidence>
<dbReference type="Proteomes" id="UP000094784">
    <property type="component" value="Unassembled WGS sequence"/>
</dbReference>
<dbReference type="GO" id="GO:0006865">
    <property type="term" value="P:amino acid transport"/>
    <property type="evidence" value="ECO:0007669"/>
    <property type="project" value="InterPro"/>
</dbReference>
<evidence type="ECO:0000313" key="8">
    <source>
        <dbReference type="Proteomes" id="UP000094784"/>
    </source>
</evidence>
<evidence type="ECO:0000256" key="6">
    <source>
        <dbReference type="SAM" id="Phobius"/>
    </source>
</evidence>
<proteinExistence type="predicted"/>
<evidence type="ECO:0000313" key="7">
    <source>
        <dbReference type="EMBL" id="ODV56683.1"/>
    </source>
</evidence>
<keyword evidence="4 6" id="KW-1133">Transmembrane helix</keyword>
<dbReference type="OrthoDB" id="2974197at2"/>
<keyword evidence="2" id="KW-1003">Cell membrane</keyword>
<evidence type="ECO:0000256" key="3">
    <source>
        <dbReference type="ARBA" id="ARBA00022692"/>
    </source>
</evidence>
<reference evidence="7 8" key="1">
    <citation type="submission" date="2016-09" db="EMBL/GenBank/DDBJ databases">
        <title>Draft genome sequence of the soil isolate, Lysinibacillus fusiformis M5, a potential hypoxanthine producer.</title>
        <authorList>
            <person name="Gallegos-Monterrosa R."/>
            <person name="Maroti G."/>
            <person name="Balint B."/>
            <person name="Kovacs A.T."/>
        </authorList>
    </citation>
    <scope>NUCLEOTIDE SEQUENCE [LARGE SCALE GENOMIC DNA]</scope>
    <source>
        <strain evidence="7 8">M5</strain>
    </source>
</reference>
<feature type="transmembrane region" description="Helical" evidence="6">
    <location>
        <begin position="73"/>
        <end position="96"/>
    </location>
</feature>
<sequence>MLCLLTFQAFRDTFAPKKLDLHGEAIEKTSLWAYFFTGVWLVVSAPTAIVWYATVGGSVACTTIGHSATESLLPFFFGFITVSILWELILSYLSSIGGKIMGKRLM</sequence>
<evidence type="ECO:0000256" key="2">
    <source>
        <dbReference type="ARBA" id="ARBA00022475"/>
    </source>
</evidence>
<gene>
    <name evidence="7" type="ORF">BG258_12650</name>
</gene>
<dbReference type="EMBL" id="MECQ01000001">
    <property type="protein sequence ID" value="ODV56683.1"/>
    <property type="molecule type" value="Genomic_DNA"/>
</dbReference>
<keyword evidence="3 6" id="KW-0812">Transmembrane</keyword>